<dbReference type="Proteomes" id="UP001055439">
    <property type="component" value="Chromosome 7"/>
</dbReference>
<dbReference type="PANTHER" id="PTHR35138:SF1">
    <property type="entry name" value="MYB-LIKE DOMAIN-CONTAINING PROTEIN"/>
    <property type="match status" value="1"/>
</dbReference>
<sequence>MMDEMRQHGIPLSVMSTIAEIQSLDVVDKVLENECLRKTSGIQPKFPHLVNSFEERVDIRLVRERDLGGDAWLYNSKSLMSFCFRCCPERTFTDPLLPKITMVGVSMGDGQMTKANLKKTMKHLTKGLEQANHQ</sequence>
<accession>A0A9E7GNI2</accession>
<gene>
    <name evidence="1" type="ORF">MUK42_12369</name>
</gene>
<proteinExistence type="predicted"/>
<dbReference type="OrthoDB" id="778501at2759"/>
<dbReference type="EMBL" id="CP097509">
    <property type="protein sequence ID" value="URE18000.1"/>
    <property type="molecule type" value="Genomic_DNA"/>
</dbReference>
<keyword evidence="2" id="KW-1185">Reference proteome</keyword>
<reference evidence="1" key="1">
    <citation type="submission" date="2022-05" db="EMBL/GenBank/DDBJ databases">
        <title>The Musa troglodytarum L. genome provides insights into the mechanism of non-climacteric behaviour and enrichment of carotenoids.</title>
        <authorList>
            <person name="Wang J."/>
        </authorList>
    </citation>
    <scope>NUCLEOTIDE SEQUENCE</scope>
    <source>
        <tissue evidence="1">Leaf</tissue>
    </source>
</reference>
<dbReference type="PANTHER" id="PTHR35138">
    <property type="entry name" value="OS01G0225300 PROTEIN"/>
    <property type="match status" value="1"/>
</dbReference>
<organism evidence="1 2">
    <name type="scientific">Musa troglodytarum</name>
    <name type="common">fe'i banana</name>
    <dbReference type="NCBI Taxonomy" id="320322"/>
    <lineage>
        <taxon>Eukaryota</taxon>
        <taxon>Viridiplantae</taxon>
        <taxon>Streptophyta</taxon>
        <taxon>Embryophyta</taxon>
        <taxon>Tracheophyta</taxon>
        <taxon>Spermatophyta</taxon>
        <taxon>Magnoliopsida</taxon>
        <taxon>Liliopsida</taxon>
        <taxon>Zingiberales</taxon>
        <taxon>Musaceae</taxon>
        <taxon>Musa</taxon>
    </lineage>
</organism>
<protein>
    <submittedName>
        <fullName evidence="1">Tic22-like family</fullName>
    </submittedName>
</protein>
<name>A0A9E7GNI2_9LILI</name>
<evidence type="ECO:0000313" key="1">
    <source>
        <dbReference type="EMBL" id="URE18000.1"/>
    </source>
</evidence>
<evidence type="ECO:0000313" key="2">
    <source>
        <dbReference type="Proteomes" id="UP001055439"/>
    </source>
</evidence>
<dbReference type="AlphaFoldDB" id="A0A9E7GNI2"/>